<dbReference type="EMBL" id="AEDD01000003">
    <property type="protein sequence ID" value="EFM11646.1"/>
    <property type="molecule type" value="Genomic_DNA"/>
</dbReference>
<dbReference type="InterPro" id="IPR036568">
    <property type="entry name" value="GGCT-like_sf"/>
</dbReference>
<dbReference type="RefSeq" id="WP_006037267.1">
    <property type="nucleotide sequence ID" value="NZ_AEDD01000003.1"/>
</dbReference>
<dbReference type="SUPFAM" id="SSF110857">
    <property type="entry name" value="Gamma-glutamyl cyclotransferase-like"/>
    <property type="match status" value="1"/>
</dbReference>
<dbReference type="InterPro" id="IPR013024">
    <property type="entry name" value="GGCT-like"/>
</dbReference>
<proteinExistence type="predicted"/>
<organism evidence="2 3">
    <name type="scientific">Paenibacillus curdlanolyticus YK9</name>
    <dbReference type="NCBI Taxonomy" id="717606"/>
    <lineage>
        <taxon>Bacteria</taxon>
        <taxon>Bacillati</taxon>
        <taxon>Bacillota</taxon>
        <taxon>Bacilli</taxon>
        <taxon>Bacillales</taxon>
        <taxon>Paenibacillaceae</taxon>
        <taxon>Paenibacillus</taxon>
    </lineage>
</organism>
<feature type="domain" description="Gamma-glutamylcyclotransferase AIG2-like" evidence="1">
    <location>
        <begin position="10"/>
        <end position="124"/>
    </location>
</feature>
<dbReference type="AlphaFoldDB" id="E0I6I0"/>
<dbReference type="Proteomes" id="UP000005387">
    <property type="component" value="Unassembled WGS sequence"/>
</dbReference>
<evidence type="ECO:0000313" key="2">
    <source>
        <dbReference type="EMBL" id="EFM11646.1"/>
    </source>
</evidence>
<dbReference type="STRING" id="717606.PaecuDRAFT_1252"/>
<accession>E0I6I0</accession>
<protein>
    <submittedName>
        <fullName evidence="2">AIG2 family protein</fullName>
    </submittedName>
</protein>
<keyword evidence="3" id="KW-1185">Reference proteome</keyword>
<evidence type="ECO:0000259" key="1">
    <source>
        <dbReference type="Pfam" id="PF06094"/>
    </source>
</evidence>
<gene>
    <name evidence="2" type="ORF">PaecuDRAFT_1252</name>
</gene>
<name>E0I6I0_9BACL</name>
<sequence length="142" mass="16434">MEMNSRTIRVFIYGSLLPAQHNRHVVDSYVLHTEEGRIAGRLVDFGPYPALVRDAIAKRESSYVIGQWITVDRNGLAAMDVLEDFIGYEEENDYDRVWVRDLDYPDRSGWVYVWANDRDFPPIAAAFWPDFYAAKINRSSLA</sequence>
<dbReference type="eggNOG" id="COG2105">
    <property type="taxonomic scope" value="Bacteria"/>
</dbReference>
<reference evidence="2 3" key="1">
    <citation type="submission" date="2010-07" db="EMBL/GenBank/DDBJ databases">
        <title>The draft genome of Paenibacillus curdlanolyticus YK9.</title>
        <authorList>
            <consortium name="US DOE Joint Genome Institute (JGI-PGF)"/>
            <person name="Lucas S."/>
            <person name="Copeland A."/>
            <person name="Lapidus A."/>
            <person name="Cheng J.-F."/>
            <person name="Bruce D."/>
            <person name="Goodwin L."/>
            <person name="Pitluck S."/>
            <person name="Land M.L."/>
            <person name="Hauser L."/>
            <person name="Chang Y.-J."/>
            <person name="Jeffries C."/>
            <person name="Anderson I.J."/>
            <person name="Johnson E."/>
            <person name="Loganathan U."/>
            <person name="Mulhopadhyay B."/>
            <person name="Kyrpides N."/>
            <person name="Woyke T.J."/>
        </authorList>
    </citation>
    <scope>NUCLEOTIDE SEQUENCE [LARGE SCALE GENOMIC DNA]</scope>
    <source>
        <strain evidence="2 3">YK9</strain>
    </source>
</reference>
<dbReference type="Pfam" id="PF06094">
    <property type="entry name" value="GGACT"/>
    <property type="match status" value="1"/>
</dbReference>
<dbReference type="InterPro" id="IPR009288">
    <property type="entry name" value="AIG2-like_dom"/>
</dbReference>
<dbReference type="Gene3D" id="3.10.490.10">
    <property type="entry name" value="Gamma-glutamyl cyclotransferase-like"/>
    <property type="match status" value="1"/>
</dbReference>
<evidence type="ECO:0000313" key="3">
    <source>
        <dbReference type="Proteomes" id="UP000005387"/>
    </source>
</evidence>
<dbReference type="CDD" id="cd06661">
    <property type="entry name" value="GGCT_like"/>
    <property type="match status" value="1"/>
</dbReference>